<dbReference type="OrthoDB" id="178002at2157"/>
<dbReference type="Proteomes" id="UP000199199">
    <property type="component" value="Unassembled WGS sequence"/>
</dbReference>
<accession>A0A1I6TH87</accession>
<keyword evidence="2" id="KW-1185">Reference proteome</keyword>
<dbReference type="EMBL" id="FOZS01000003">
    <property type="protein sequence ID" value="SFS88564.1"/>
    <property type="molecule type" value="Genomic_DNA"/>
</dbReference>
<reference evidence="2" key="1">
    <citation type="submission" date="2016-10" db="EMBL/GenBank/DDBJ databases">
        <authorList>
            <person name="Varghese N."/>
            <person name="Submissions S."/>
        </authorList>
    </citation>
    <scope>NUCLEOTIDE SEQUENCE [LARGE SCALE GENOMIC DNA]</scope>
    <source>
        <strain evidence="2">DSM 22427</strain>
    </source>
</reference>
<dbReference type="AlphaFoldDB" id="A0A1I6TH87"/>
<evidence type="ECO:0000313" key="1">
    <source>
        <dbReference type="EMBL" id="SFS88564.1"/>
    </source>
</evidence>
<dbReference type="RefSeq" id="WP_092905797.1">
    <property type="nucleotide sequence ID" value="NZ_FOZS01000003.1"/>
</dbReference>
<name>A0A1I6TH87_9EURY</name>
<gene>
    <name evidence="1" type="ORF">SAMN04488556_3116</name>
</gene>
<organism evidence="1 2">
    <name type="scientific">Halostagnicola kamekurae</name>
    <dbReference type="NCBI Taxonomy" id="619731"/>
    <lineage>
        <taxon>Archaea</taxon>
        <taxon>Methanobacteriati</taxon>
        <taxon>Methanobacteriota</taxon>
        <taxon>Stenosarchaea group</taxon>
        <taxon>Halobacteria</taxon>
        <taxon>Halobacteriales</taxon>
        <taxon>Natrialbaceae</taxon>
        <taxon>Halostagnicola</taxon>
    </lineage>
</organism>
<sequence>MVLEIGLEDAAAKRDDLPAADEVYDTDESIPLAEVFDDAFVAARTQFDTFDDLVAASPSDADSADALETVGYGEWDEFVAETTDFADGDEFVMAGRDHWVAKRLDLA</sequence>
<protein>
    <submittedName>
        <fullName evidence="1">Uncharacterized protein</fullName>
    </submittedName>
</protein>
<evidence type="ECO:0000313" key="2">
    <source>
        <dbReference type="Proteomes" id="UP000199199"/>
    </source>
</evidence>
<proteinExistence type="predicted"/>